<reference evidence="2 3" key="1">
    <citation type="journal article" date="2024" name="Nat. Commun.">
        <title>Phylogenomics reveals the evolutionary origins of lichenization in chlorophyte algae.</title>
        <authorList>
            <person name="Puginier C."/>
            <person name="Libourel C."/>
            <person name="Otte J."/>
            <person name="Skaloud P."/>
            <person name="Haon M."/>
            <person name="Grisel S."/>
            <person name="Petersen M."/>
            <person name="Berrin J.G."/>
            <person name="Delaux P.M."/>
            <person name="Dal Grande F."/>
            <person name="Keller J."/>
        </authorList>
    </citation>
    <scope>NUCLEOTIDE SEQUENCE [LARGE SCALE GENOMIC DNA]</scope>
    <source>
        <strain evidence="2 3">SAG 2043</strain>
    </source>
</reference>
<dbReference type="Gene3D" id="2.40.160.200">
    <property type="entry name" value="LURP1-related"/>
    <property type="match status" value="1"/>
</dbReference>
<comment type="similarity">
    <text evidence="1">Belongs to the LOR family.</text>
</comment>
<sequence>MAEQRGSEFSRINDPNFLIEVAVGPPVAQLTPQQPGTGPRLGGQYHNATHRYIFKKAHMSNEDFRIFDGQSGALMCVLAHEGKNPYGSLDPLGFSNAASYNGPFGEWASMARVAGYNGMPSFKIRPKTLSRHGRQYIQDPQGRQTFFNIAKQSRFKTMSIRHNLEVCQGDTDKEEYSIWLDLAGRTIQIVNGREERLAHIEKSMQTLIMNAALGHGSEMTIDVAAGVDWTAVLAIVMGIQQVGKHFVKDALGNFVVNPLQNQAQDAILEATGTEQYANQAGHMMDQGLSQLHWFQRLQQIYFH</sequence>
<name>A0AAW1QAZ3_9CHLO</name>
<dbReference type="Proteomes" id="UP001489004">
    <property type="component" value="Unassembled WGS sequence"/>
</dbReference>
<dbReference type="AlphaFoldDB" id="A0AAW1QAZ3"/>
<evidence type="ECO:0000313" key="3">
    <source>
        <dbReference type="Proteomes" id="UP001489004"/>
    </source>
</evidence>
<dbReference type="SUPFAM" id="SSF54518">
    <property type="entry name" value="Tubby C-terminal domain-like"/>
    <property type="match status" value="1"/>
</dbReference>
<dbReference type="EMBL" id="JALJOR010000004">
    <property type="protein sequence ID" value="KAK9818123.1"/>
    <property type="molecule type" value="Genomic_DNA"/>
</dbReference>
<evidence type="ECO:0000313" key="2">
    <source>
        <dbReference type="EMBL" id="KAK9818123.1"/>
    </source>
</evidence>
<gene>
    <name evidence="2" type="ORF">WJX72_007473</name>
</gene>
<protein>
    <submittedName>
        <fullName evidence="2">Uncharacterized protein</fullName>
    </submittedName>
</protein>
<dbReference type="InterPro" id="IPR038595">
    <property type="entry name" value="LOR_sf"/>
</dbReference>
<evidence type="ECO:0000256" key="1">
    <source>
        <dbReference type="ARBA" id="ARBA00005437"/>
    </source>
</evidence>
<proteinExistence type="inferred from homology"/>
<dbReference type="InterPro" id="IPR007612">
    <property type="entry name" value="LOR"/>
</dbReference>
<accession>A0AAW1QAZ3</accession>
<dbReference type="Pfam" id="PF04525">
    <property type="entry name" value="LOR"/>
    <property type="match status" value="1"/>
</dbReference>
<comment type="caution">
    <text evidence="2">The sequence shown here is derived from an EMBL/GenBank/DDBJ whole genome shotgun (WGS) entry which is preliminary data.</text>
</comment>
<dbReference type="InterPro" id="IPR025659">
    <property type="entry name" value="Tubby-like_C"/>
</dbReference>
<keyword evidence="3" id="KW-1185">Reference proteome</keyword>
<organism evidence="2 3">
    <name type="scientific">[Myrmecia] bisecta</name>
    <dbReference type="NCBI Taxonomy" id="41462"/>
    <lineage>
        <taxon>Eukaryota</taxon>
        <taxon>Viridiplantae</taxon>
        <taxon>Chlorophyta</taxon>
        <taxon>core chlorophytes</taxon>
        <taxon>Trebouxiophyceae</taxon>
        <taxon>Trebouxiales</taxon>
        <taxon>Trebouxiaceae</taxon>
        <taxon>Myrmecia</taxon>
    </lineage>
</organism>